<gene>
    <name evidence="1" type="ORF">GCM10009862_22000</name>
</gene>
<evidence type="ECO:0000313" key="1">
    <source>
        <dbReference type="EMBL" id="GAA2582501.1"/>
    </source>
</evidence>
<reference evidence="1 2" key="1">
    <citation type="journal article" date="2019" name="Int. J. Syst. Evol. Microbiol.">
        <title>The Global Catalogue of Microorganisms (GCM) 10K type strain sequencing project: providing services to taxonomists for standard genome sequencing and annotation.</title>
        <authorList>
            <consortium name="The Broad Institute Genomics Platform"/>
            <consortium name="The Broad Institute Genome Sequencing Center for Infectious Disease"/>
            <person name="Wu L."/>
            <person name="Ma J."/>
        </authorList>
    </citation>
    <scope>NUCLEOTIDE SEQUENCE [LARGE SCALE GENOMIC DNA]</scope>
    <source>
        <strain evidence="1 2">JCM 16365</strain>
    </source>
</reference>
<keyword evidence="2" id="KW-1185">Reference proteome</keyword>
<proteinExistence type="predicted"/>
<protein>
    <submittedName>
        <fullName evidence="1">Uncharacterized protein</fullName>
    </submittedName>
</protein>
<sequence>MRVTRGDEALLAVRCDGDLVPRRCQAVLDQLRHIGVVLYDQDARHGRHLLATLASCTGRAPPRGTFTV</sequence>
<name>A0ABN3PEY1_9MICO</name>
<accession>A0ABN3PEY1</accession>
<dbReference type="Proteomes" id="UP001500274">
    <property type="component" value="Unassembled WGS sequence"/>
</dbReference>
<organism evidence="1 2">
    <name type="scientific">Microbacterium binotii</name>
    <dbReference type="NCBI Taxonomy" id="462710"/>
    <lineage>
        <taxon>Bacteria</taxon>
        <taxon>Bacillati</taxon>
        <taxon>Actinomycetota</taxon>
        <taxon>Actinomycetes</taxon>
        <taxon>Micrococcales</taxon>
        <taxon>Microbacteriaceae</taxon>
        <taxon>Microbacterium</taxon>
    </lineage>
</organism>
<dbReference type="EMBL" id="BAAARI010000014">
    <property type="protein sequence ID" value="GAA2582501.1"/>
    <property type="molecule type" value="Genomic_DNA"/>
</dbReference>
<comment type="caution">
    <text evidence="1">The sequence shown here is derived from an EMBL/GenBank/DDBJ whole genome shotgun (WGS) entry which is preliminary data.</text>
</comment>
<evidence type="ECO:0000313" key="2">
    <source>
        <dbReference type="Proteomes" id="UP001500274"/>
    </source>
</evidence>